<dbReference type="OrthoDB" id="489469at2"/>
<organism evidence="1 2">
    <name type="scientific">Thauera chlorobenzoica</name>
    <dbReference type="NCBI Taxonomy" id="96773"/>
    <lineage>
        <taxon>Bacteria</taxon>
        <taxon>Pseudomonadati</taxon>
        <taxon>Pseudomonadota</taxon>
        <taxon>Betaproteobacteria</taxon>
        <taxon>Rhodocyclales</taxon>
        <taxon>Zoogloeaceae</taxon>
        <taxon>Thauera</taxon>
    </lineage>
</organism>
<sequence length="217" mass="23284">MTTPGDIVLVHGLWMHGWVFALQRRRLQQRGWRTHAFSYRSVRGTLDGAADALAEFVAAMGDGPVYLLGHSLGGLVVLDMLARRRPPQVARAVLLGAPCQGSHSAAVLLRLPLLRGLVGRGLAQWLARPLPQVDGAVDIGTIAGNRPLGSGRLLPGLPRPNDGMVAVSETHWPGARDHIVLKVTHSQMLVSRACLEQAQHFLLTGAFNHRAAGAPLV</sequence>
<keyword evidence="2" id="KW-1185">Reference proteome</keyword>
<dbReference type="Proteomes" id="UP000185739">
    <property type="component" value="Chromosome"/>
</dbReference>
<accession>A0A1H5T686</accession>
<evidence type="ECO:0000313" key="2">
    <source>
        <dbReference type="Proteomes" id="UP000185739"/>
    </source>
</evidence>
<evidence type="ECO:0000313" key="1">
    <source>
        <dbReference type="EMBL" id="APR04182.1"/>
    </source>
</evidence>
<dbReference type="InterPro" id="IPR000073">
    <property type="entry name" value="AB_hydrolase_1"/>
</dbReference>
<dbReference type="AlphaFoldDB" id="A0A1H5T686"/>
<gene>
    <name evidence="1" type="ORF">Tchl_1323</name>
</gene>
<protein>
    <submittedName>
        <fullName evidence="1">Uncharacterized protein</fullName>
    </submittedName>
</protein>
<name>A0A1H5T686_9RHOO</name>
<dbReference type="PANTHER" id="PTHR37946">
    <property type="entry name" value="SLL1969 PROTEIN"/>
    <property type="match status" value="1"/>
</dbReference>
<dbReference type="SUPFAM" id="SSF53474">
    <property type="entry name" value="alpha/beta-Hydrolases"/>
    <property type="match status" value="1"/>
</dbReference>
<dbReference type="InterPro" id="IPR029058">
    <property type="entry name" value="AB_hydrolase_fold"/>
</dbReference>
<reference evidence="1 2" key="1">
    <citation type="submission" date="2016-12" db="EMBL/GenBank/DDBJ databases">
        <title>Complete genome sequence of Thauera chlorobenzoica, a Betaproteobacterium degrading haloaromatics anaerobically to CO2 and halides.</title>
        <authorList>
            <person name="Goris T."/>
            <person name="Mergelsberg M."/>
            <person name="Boll M."/>
        </authorList>
    </citation>
    <scope>NUCLEOTIDE SEQUENCE [LARGE SCALE GENOMIC DNA]</scope>
    <source>
        <strain evidence="1 2">3CB1</strain>
    </source>
</reference>
<dbReference type="PANTHER" id="PTHR37946:SF1">
    <property type="entry name" value="SLL1969 PROTEIN"/>
    <property type="match status" value="1"/>
</dbReference>
<dbReference type="STRING" id="96773.Tchl_1323"/>
<dbReference type="RefSeq" id="WP_075147695.1">
    <property type="nucleotide sequence ID" value="NZ_CP018839.1"/>
</dbReference>
<proteinExistence type="predicted"/>
<dbReference type="Gene3D" id="3.40.50.1820">
    <property type="entry name" value="alpha/beta hydrolase"/>
    <property type="match status" value="1"/>
</dbReference>
<dbReference type="EMBL" id="CP018839">
    <property type="protein sequence ID" value="APR04182.1"/>
    <property type="molecule type" value="Genomic_DNA"/>
</dbReference>
<dbReference type="Pfam" id="PF12697">
    <property type="entry name" value="Abhydrolase_6"/>
    <property type="match status" value="1"/>
</dbReference>
<dbReference type="KEGG" id="tcl:Tchl_1323"/>